<feature type="transmembrane region" description="Helical" evidence="1">
    <location>
        <begin position="81"/>
        <end position="101"/>
    </location>
</feature>
<keyword evidence="1" id="KW-0812">Transmembrane</keyword>
<evidence type="ECO:0000256" key="1">
    <source>
        <dbReference type="SAM" id="Phobius"/>
    </source>
</evidence>
<gene>
    <name evidence="2" type="ORF">BLX24_17535</name>
</gene>
<name>A0A1S2VI28_9BACT</name>
<proteinExistence type="predicted"/>
<dbReference type="EMBL" id="MORL01000009">
    <property type="protein sequence ID" value="OIN57895.1"/>
    <property type="molecule type" value="Genomic_DNA"/>
</dbReference>
<reference evidence="2 3" key="1">
    <citation type="submission" date="2016-10" db="EMBL/GenBank/DDBJ databases">
        <title>Arsenicibacter rosenii gen. nov., sp. nov., an efficient arsenic-methylating bacterium isolated from an arsenic-contaminated paddy soil.</title>
        <authorList>
            <person name="Huang K."/>
        </authorList>
    </citation>
    <scope>NUCLEOTIDE SEQUENCE [LARGE SCALE GENOMIC DNA]</scope>
    <source>
        <strain evidence="2 3">SM-1</strain>
    </source>
</reference>
<protein>
    <submittedName>
        <fullName evidence="2">Uncharacterized protein</fullName>
    </submittedName>
</protein>
<evidence type="ECO:0000313" key="2">
    <source>
        <dbReference type="EMBL" id="OIN57895.1"/>
    </source>
</evidence>
<accession>A0A1S2VI28</accession>
<comment type="caution">
    <text evidence="2">The sequence shown here is derived from an EMBL/GenBank/DDBJ whole genome shotgun (WGS) entry which is preliminary data.</text>
</comment>
<keyword evidence="3" id="KW-1185">Reference proteome</keyword>
<dbReference type="AlphaFoldDB" id="A0A1S2VI28"/>
<dbReference type="Proteomes" id="UP000181790">
    <property type="component" value="Unassembled WGS sequence"/>
</dbReference>
<keyword evidence="1" id="KW-1133">Transmembrane helix</keyword>
<evidence type="ECO:0000313" key="3">
    <source>
        <dbReference type="Proteomes" id="UP000181790"/>
    </source>
</evidence>
<organism evidence="2 3">
    <name type="scientific">Arsenicibacter rosenii</name>
    <dbReference type="NCBI Taxonomy" id="1750698"/>
    <lineage>
        <taxon>Bacteria</taxon>
        <taxon>Pseudomonadati</taxon>
        <taxon>Bacteroidota</taxon>
        <taxon>Cytophagia</taxon>
        <taxon>Cytophagales</taxon>
        <taxon>Spirosomataceae</taxon>
        <taxon>Arsenicibacter</taxon>
    </lineage>
</organism>
<sequence>MNSNRYRSQTARFLLLLYVGMLVNGILFLHAHRLADGTIITHAHPYKPVGKDPIQPNNHTQQELLWLDAVTNVLYTNPEPFFWLAVFMAAFTVPPAVRFLARISGRRHTAFRHRGPPVYVVI</sequence>
<keyword evidence="1" id="KW-0472">Membrane</keyword>
<feature type="transmembrane region" description="Helical" evidence="1">
    <location>
        <begin position="12"/>
        <end position="31"/>
    </location>
</feature>